<feature type="chain" id="PRO_5012283583" description="Auto-transporter adhesin head GIN domain-containing protein" evidence="1">
    <location>
        <begin position="18"/>
        <end position="244"/>
    </location>
</feature>
<gene>
    <name evidence="2" type="ORF">FisN_7Lh127</name>
</gene>
<evidence type="ECO:0000313" key="2">
    <source>
        <dbReference type="EMBL" id="GAX11748.1"/>
    </source>
</evidence>
<dbReference type="EMBL" id="BDSP01000044">
    <property type="protein sequence ID" value="GAX11748.1"/>
    <property type="molecule type" value="Genomic_DNA"/>
</dbReference>
<evidence type="ECO:0000313" key="3">
    <source>
        <dbReference type="Proteomes" id="UP000198406"/>
    </source>
</evidence>
<dbReference type="InParanoid" id="A0A1Z5JD97"/>
<evidence type="ECO:0000256" key="1">
    <source>
        <dbReference type="SAM" id="SignalP"/>
    </source>
</evidence>
<keyword evidence="1" id="KW-0732">Signal</keyword>
<proteinExistence type="predicted"/>
<comment type="caution">
    <text evidence="2">The sequence shown here is derived from an EMBL/GenBank/DDBJ whole genome shotgun (WGS) entry which is preliminary data.</text>
</comment>
<feature type="signal peptide" evidence="1">
    <location>
        <begin position="1"/>
        <end position="17"/>
    </location>
</feature>
<organism evidence="2 3">
    <name type="scientific">Fistulifera solaris</name>
    <name type="common">Oleaginous diatom</name>
    <dbReference type="NCBI Taxonomy" id="1519565"/>
    <lineage>
        <taxon>Eukaryota</taxon>
        <taxon>Sar</taxon>
        <taxon>Stramenopiles</taxon>
        <taxon>Ochrophyta</taxon>
        <taxon>Bacillariophyta</taxon>
        <taxon>Bacillariophyceae</taxon>
        <taxon>Bacillariophycidae</taxon>
        <taxon>Naviculales</taxon>
        <taxon>Naviculaceae</taxon>
        <taxon>Fistulifera</taxon>
    </lineage>
</organism>
<sequence length="244" mass="26011">MIAAVLLMTFLVSPIRAFQPIHRTFRGEQFHPLGPIITADDTDFDLDVGRGGVRLAEESVIKITGNIKHAPGKAEPQVKDLLRYTELTLVNEADLPKENFKIIATGRGKELYKDPGETTETVIIYAPLDAVRDALSAAGAASDCARIVINFAGGDDLQVLEVLEAAEKLVLGLDAVTKSVITFNSMSHGSLPLGQTTITVVGLGEENTSGGLSGAQKSLANGEVYFVDGKYWTVSPDNINTADA</sequence>
<keyword evidence="3" id="KW-1185">Reference proteome</keyword>
<dbReference type="AlphaFoldDB" id="A0A1Z5JD97"/>
<name>A0A1Z5JD97_FISSO</name>
<reference evidence="2 3" key="1">
    <citation type="journal article" date="2015" name="Plant Cell">
        <title>Oil accumulation by the oleaginous diatom Fistulifera solaris as revealed by the genome and transcriptome.</title>
        <authorList>
            <person name="Tanaka T."/>
            <person name="Maeda Y."/>
            <person name="Veluchamy A."/>
            <person name="Tanaka M."/>
            <person name="Abida H."/>
            <person name="Marechal E."/>
            <person name="Bowler C."/>
            <person name="Muto M."/>
            <person name="Sunaga Y."/>
            <person name="Tanaka M."/>
            <person name="Yoshino T."/>
            <person name="Taniguchi T."/>
            <person name="Fukuda Y."/>
            <person name="Nemoto M."/>
            <person name="Matsumoto M."/>
            <person name="Wong P.S."/>
            <person name="Aburatani S."/>
            <person name="Fujibuchi W."/>
        </authorList>
    </citation>
    <scope>NUCLEOTIDE SEQUENCE [LARGE SCALE GENOMIC DNA]</scope>
    <source>
        <strain evidence="2 3">JPCC DA0580</strain>
    </source>
</reference>
<accession>A0A1Z5JD97</accession>
<evidence type="ECO:0008006" key="4">
    <source>
        <dbReference type="Google" id="ProtNLM"/>
    </source>
</evidence>
<dbReference type="Proteomes" id="UP000198406">
    <property type="component" value="Unassembled WGS sequence"/>
</dbReference>
<dbReference type="OrthoDB" id="43189at2759"/>
<protein>
    <recommendedName>
        <fullName evidence="4">Auto-transporter adhesin head GIN domain-containing protein</fullName>
    </recommendedName>
</protein>